<evidence type="ECO:0000313" key="6">
    <source>
        <dbReference type="Proteomes" id="UP001154240"/>
    </source>
</evidence>
<dbReference type="InterPro" id="IPR011004">
    <property type="entry name" value="Trimer_LpxA-like_sf"/>
</dbReference>
<feature type="compositionally biased region" description="Polar residues" evidence="4">
    <location>
        <begin position="1"/>
        <end position="13"/>
    </location>
</feature>
<feature type="region of interest" description="Disordered" evidence="4">
    <location>
        <begin position="1"/>
        <end position="23"/>
    </location>
</feature>
<dbReference type="GO" id="GO:0016746">
    <property type="term" value="F:acyltransferase activity"/>
    <property type="evidence" value="ECO:0007669"/>
    <property type="project" value="UniProtKB-KW"/>
</dbReference>
<evidence type="ECO:0000313" key="5">
    <source>
        <dbReference type="EMBL" id="MDG4477095.1"/>
    </source>
</evidence>
<evidence type="ECO:0000256" key="3">
    <source>
        <dbReference type="ARBA" id="ARBA00023315"/>
    </source>
</evidence>
<organism evidence="5 6">
    <name type="scientific">Thiovibrio frasassiensis</name>
    <dbReference type="NCBI Taxonomy" id="2984131"/>
    <lineage>
        <taxon>Bacteria</taxon>
        <taxon>Pseudomonadati</taxon>
        <taxon>Thermodesulfobacteriota</taxon>
        <taxon>Desulfobulbia</taxon>
        <taxon>Desulfobulbales</taxon>
        <taxon>Thiovibrionaceae</taxon>
        <taxon>Thiovibrio</taxon>
    </lineage>
</organism>
<keyword evidence="2" id="KW-0808">Transferase</keyword>
<keyword evidence="6" id="KW-1185">Reference proteome</keyword>
<dbReference type="Gene3D" id="1.10.3130.10">
    <property type="entry name" value="serine acetyltransferase, domain 1"/>
    <property type="match status" value="1"/>
</dbReference>
<accession>A0A9X4RNC0</accession>
<keyword evidence="3" id="KW-0012">Acyltransferase</keyword>
<evidence type="ECO:0000256" key="2">
    <source>
        <dbReference type="ARBA" id="ARBA00022679"/>
    </source>
</evidence>
<dbReference type="Gene3D" id="2.160.10.10">
    <property type="entry name" value="Hexapeptide repeat proteins"/>
    <property type="match status" value="1"/>
</dbReference>
<dbReference type="AlphaFoldDB" id="A0A9X4RNC0"/>
<dbReference type="RefSeq" id="WP_307634087.1">
    <property type="nucleotide sequence ID" value="NZ_JAPHEH010000002.1"/>
</dbReference>
<dbReference type="PANTHER" id="PTHR42811">
    <property type="entry name" value="SERINE ACETYLTRANSFERASE"/>
    <property type="match status" value="1"/>
</dbReference>
<keyword evidence="1" id="KW-0028">Amino-acid biosynthesis</keyword>
<reference evidence="5" key="2">
    <citation type="submission" date="2022-10" db="EMBL/GenBank/DDBJ databases">
        <authorList>
            <person name="Aronson H.S."/>
        </authorList>
    </citation>
    <scope>NUCLEOTIDE SEQUENCE</scope>
    <source>
        <strain evidence="5">RS19-109</strain>
    </source>
</reference>
<sequence length="328" mass="36265">MPQTKKIPLTQNEACPKEHPTTSDFRSRLPQIVDQVVDTCYNNACFEHVEAEPLPSRQHIIDILESCRDILFPGYFRNQGIDRISLKYQLGLEISGLYEKLTREITNAIRHECLRHDISCQHCEDTGKENAFKFVNSLPALRAILATDVRAAFEGDPAAGSFDEIIFSYPGIYAIMVYRVAHELYALGVPILPRIMSEHAHSITGIDIHPGATIGASFFIDHGTGVVIGQTSILGQRVKLYQGVTLGALSFKRDDSGDLDRQSKRHPTIEDDVTVYAGSTILGGDTIIGARSVIGGNTWLTQSVPPDTKVLLKSQELIIKTAQNQPLK</sequence>
<gene>
    <name evidence="5" type="ORF">OLX77_13115</name>
</gene>
<comment type="caution">
    <text evidence="5">The sequence shown here is derived from an EMBL/GenBank/DDBJ whole genome shotgun (WGS) entry which is preliminary data.</text>
</comment>
<dbReference type="InterPro" id="IPR045304">
    <property type="entry name" value="LbH_SAT"/>
</dbReference>
<evidence type="ECO:0000256" key="1">
    <source>
        <dbReference type="ARBA" id="ARBA00022605"/>
    </source>
</evidence>
<name>A0A9X4RNC0_9BACT</name>
<dbReference type="EMBL" id="JAPHEH010000002">
    <property type="protein sequence ID" value="MDG4477095.1"/>
    <property type="molecule type" value="Genomic_DNA"/>
</dbReference>
<evidence type="ECO:0000256" key="4">
    <source>
        <dbReference type="SAM" id="MobiDB-lite"/>
    </source>
</evidence>
<reference evidence="5" key="1">
    <citation type="journal article" date="2022" name="bioRxiv">
        <title>Thiovibrio frasassiensisgen. nov., sp. nov., an autotrophic, elemental sulfur disproportionating bacterium isolated from sulfidic karst sediment, and proposal of Thiovibrionaceae fam. nov.</title>
        <authorList>
            <person name="Aronson H."/>
            <person name="Thomas C."/>
            <person name="Bhattacharyya M."/>
            <person name="Eckstein S."/>
            <person name="Jensen S."/>
            <person name="Barco R."/>
            <person name="Macalady J."/>
            <person name="Amend J."/>
        </authorList>
    </citation>
    <scope>NUCLEOTIDE SEQUENCE</scope>
    <source>
        <strain evidence="5">RS19-109</strain>
    </source>
</reference>
<dbReference type="CDD" id="cd03354">
    <property type="entry name" value="LbH_SAT"/>
    <property type="match status" value="1"/>
</dbReference>
<dbReference type="GO" id="GO:0008652">
    <property type="term" value="P:amino acid biosynthetic process"/>
    <property type="evidence" value="ECO:0007669"/>
    <property type="project" value="UniProtKB-KW"/>
</dbReference>
<protein>
    <submittedName>
        <fullName evidence="5">Serine acetyltransferase</fullName>
    </submittedName>
</protein>
<dbReference type="InterPro" id="IPR042122">
    <property type="entry name" value="Ser_AcTrfase_N_sf"/>
</dbReference>
<dbReference type="SUPFAM" id="SSF51161">
    <property type="entry name" value="Trimeric LpxA-like enzymes"/>
    <property type="match status" value="1"/>
</dbReference>
<proteinExistence type="predicted"/>
<dbReference type="Proteomes" id="UP001154240">
    <property type="component" value="Unassembled WGS sequence"/>
</dbReference>